<keyword evidence="7 9" id="KW-0472">Membrane</keyword>
<dbReference type="PANTHER" id="PTHR23517:SF15">
    <property type="entry name" value="PROTON-DEPENDENT OLIGOPEPTIDE FAMILY TRANSPORT PROTEIN"/>
    <property type="match status" value="1"/>
</dbReference>
<dbReference type="RefSeq" id="WP_072703466.1">
    <property type="nucleotide sequence ID" value="NZ_JAFBBL010000001.1"/>
</dbReference>
<evidence type="ECO:0000256" key="7">
    <source>
        <dbReference type="ARBA" id="ARBA00023136"/>
    </source>
</evidence>
<feature type="transmembrane region" description="Helical" evidence="9">
    <location>
        <begin position="226"/>
        <end position="250"/>
    </location>
</feature>
<evidence type="ECO:0000256" key="8">
    <source>
        <dbReference type="RuleBase" id="RU003755"/>
    </source>
</evidence>
<evidence type="ECO:0000256" key="5">
    <source>
        <dbReference type="ARBA" id="ARBA00022692"/>
    </source>
</evidence>
<dbReference type="Pfam" id="PF00854">
    <property type="entry name" value="PTR2"/>
    <property type="match status" value="1"/>
</dbReference>
<dbReference type="EMBL" id="LS483468">
    <property type="protein sequence ID" value="SQI35800.1"/>
    <property type="molecule type" value="Genomic_DNA"/>
</dbReference>
<dbReference type="PROSITE" id="PS01023">
    <property type="entry name" value="PTR2_2"/>
    <property type="match status" value="1"/>
</dbReference>
<comment type="similarity">
    <text evidence="2 8">Belongs to the major facilitator superfamily. Proton-dependent oligopeptide transporter (POT/PTR) (TC 2.A.17) family.</text>
</comment>
<keyword evidence="6 9" id="KW-1133">Transmembrane helix</keyword>
<dbReference type="InterPro" id="IPR018456">
    <property type="entry name" value="PTR2_symporter_CS"/>
</dbReference>
<evidence type="ECO:0000256" key="1">
    <source>
        <dbReference type="ARBA" id="ARBA00004651"/>
    </source>
</evidence>
<feature type="transmembrane region" description="Helical" evidence="9">
    <location>
        <begin position="430"/>
        <end position="451"/>
    </location>
</feature>
<feature type="transmembrane region" description="Helical" evidence="9">
    <location>
        <begin position="390"/>
        <end position="409"/>
    </location>
</feature>
<dbReference type="InterPro" id="IPR036259">
    <property type="entry name" value="MFS_trans_sf"/>
</dbReference>
<dbReference type="SUPFAM" id="SSF103473">
    <property type="entry name" value="MFS general substrate transporter"/>
    <property type="match status" value="1"/>
</dbReference>
<keyword evidence="3 8" id="KW-0813">Transport</keyword>
<keyword evidence="12" id="KW-1185">Reference proteome</keyword>
<evidence type="ECO:0000256" key="4">
    <source>
        <dbReference type="ARBA" id="ARBA00022475"/>
    </source>
</evidence>
<dbReference type="AlphaFoldDB" id="A0A2X4US06"/>
<dbReference type="Gene3D" id="1.20.1250.20">
    <property type="entry name" value="MFS general substrate transporter like domains"/>
    <property type="match status" value="1"/>
</dbReference>
<dbReference type="PANTHER" id="PTHR23517">
    <property type="entry name" value="RESISTANCE PROTEIN MDTM, PUTATIVE-RELATED-RELATED"/>
    <property type="match status" value="1"/>
</dbReference>
<evidence type="ECO:0000256" key="2">
    <source>
        <dbReference type="ARBA" id="ARBA00005982"/>
    </source>
</evidence>
<dbReference type="NCBIfam" id="TIGR00924">
    <property type="entry name" value="yjdL_sub1_fam"/>
    <property type="match status" value="1"/>
</dbReference>
<dbReference type="InterPro" id="IPR005279">
    <property type="entry name" value="Dipep/tripep_permease"/>
</dbReference>
<dbReference type="STRING" id="1219011.GCA_001895045_03612"/>
<feature type="transmembrane region" description="Helical" evidence="9">
    <location>
        <begin position="256"/>
        <end position="274"/>
    </location>
</feature>
<dbReference type="PROSITE" id="PS50850">
    <property type="entry name" value="MFS"/>
    <property type="match status" value="1"/>
</dbReference>
<evidence type="ECO:0000256" key="6">
    <source>
        <dbReference type="ARBA" id="ARBA00022989"/>
    </source>
</evidence>
<feature type="transmembrane region" description="Helical" evidence="9">
    <location>
        <begin position="36"/>
        <end position="53"/>
    </location>
</feature>
<feature type="transmembrane region" description="Helical" evidence="9">
    <location>
        <begin position="124"/>
        <end position="146"/>
    </location>
</feature>
<organism evidence="11 12">
    <name type="scientific">Rhodococcus coprophilus</name>
    <dbReference type="NCBI Taxonomy" id="38310"/>
    <lineage>
        <taxon>Bacteria</taxon>
        <taxon>Bacillati</taxon>
        <taxon>Actinomycetota</taxon>
        <taxon>Actinomycetes</taxon>
        <taxon>Mycobacteriales</taxon>
        <taxon>Nocardiaceae</taxon>
        <taxon>Rhodococcus</taxon>
    </lineage>
</organism>
<feature type="transmembrane region" description="Helical" evidence="9">
    <location>
        <begin position="158"/>
        <end position="178"/>
    </location>
</feature>
<dbReference type="Proteomes" id="UP000249091">
    <property type="component" value="Chromosome 1"/>
</dbReference>
<feature type="domain" description="Major facilitator superfamily (MFS) profile" evidence="10">
    <location>
        <begin position="1"/>
        <end position="210"/>
    </location>
</feature>
<dbReference type="InterPro" id="IPR000109">
    <property type="entry name" value="POT_fam"/>
</dbReference>
<keyword evidence="5 8" id="KW-0812">Transmembrane</keyword>
<evidence type="ECO:0000256" key="3">
    <source>
        <dbReference type="ARBA" id="ARBA00022448"/>
    </source>
</evidence>
<gene>
    <name evidence="11" type="primary">dtpT</name>
    <name evidence="11" type="ORF">NCTC10994_03119</name>
</gene>
<feature type="transmembrane region" description="Helical" evidence="9">
    <location>
        <begin position="65"/>
        <end position="85"/>
    </location>
</feature>
<proteinExistence type="inferred from homology"/>
<keyword evidence="4" id="KW-1003">Cell membrane</keyword>
<evidence type="ECO:0000313" key="11">
    <source>
        <dbReference type="EMBL" id="SQI35800.1"/>
    </source>
</evidence>
<dbReference type="GO" id="GO:1904680">
    <property type="term" value="F:peptide transmembrane transporter activity"/>
    <property type="evidence" value="ECO:0007669"/>
    <property type="project" value="InterPro"/>
</dbReference>
<evidence type="ECO:0000256" key="9">
    <source>
        <dbReference type="SAM" id="Phobius"/>
    </source>
</evidence>
<dbReference type="InterPro" id="IPR050171">
    <property type="entry name" value="MFS_Transporters"/>
</dbReference>
<dbReference type="GO" id="GO:0006857">
    <property type="term" value="P:oligopeptide transport"/>
    <property type="evidence" value="ECO:0007669"/>
    <property type="project" value="InterPro"/>
</dbReference>
<feature type="transmembrane region" description="Helical" evidence="9">
    <location>
        <begin position="97"/>
        <end position="118"/>
    </location>
</feature>
<feature type="transmembrane region" description="Helical" evidence="9">
    <location>
        <begin position="331"/>
        <end position="351"/>
    </location>
</feature>
<dbReference type="GO" id="GO:0005886">
    <property type="term" value="C:plasma membrane"/>
    <property type="evidence" value="ECO:0007669"/>
    <property type="project" value="UniProtKB-SubCell"/>
</dbReference>
<feature type="transmembrane region" description="Helical" evidence="9">
    <location>
        <begin position="457"/>
        <end position="476"/>
    </location>
</feature>
<feature type="transmembrane region" description="Helical" evidence="9">
    <location>
        <begin position="184"/>
        <end position="205"/>
    </location>
</feature>
<name>A0A2X4US06_9NOCA</name>
<evidence type="ECO:0000313" key="12">
    <source>
        <dbReference type="Proteomes" id="UP000249091"/>
    </source>
</evidence>
<comment type="subcellular location">
    <subcellularLocation>
        <location evidence="1">Cell membrane</location>
        <topology evidence="1">Multi-pass membrane protein</topology>
    </subcellularLocation>
    <subcellularLocation>
        <location evidence="8">Membrane</location>
        <topology evidence="8">Multi-pass membrane protein</topology>
    </subcellularLocation>
</comment>
<dbReference type="InterPro" id="IPR020846">
    <property type="entry name" value="MFS_dom"/>
</dbReference>
<dbReference type="KEGG" id="rcr:NCTC10994_03119"/>
<dbReference type="CDD" id="cd17346">
    <property type="entry name" value="MFS_DtpA_like"/>
    <property type="match status" value="1"/>
</dbReference>
<feature type="transmembrane region" description="Helical" evidence="9">
    <location>
        <begin position="363"/>
        <end position="384"/>
    </location>
</feature>
<accession>A0A2X4US06</accession>
<sequence length="489" mass="52174">MTDTAASVPESRSDTRFFGQPLALANLFGVEMWERFSFYGMQGILIYYLYYSVDQGGLGISNAAATSIVGAYGGTVYLSTILGGWIADRLLGSERTLFYSAFLIMFGHIALAILPGFLGVGAGLVLIAVGSGGLKATATSIVGDLYDEKDERRDAGFSIFYMGINIGALVGPLLTGFLQTRYGFHWGFGLAAVGMALGLLQYTIYRKHLGDIGKVAPNPLPAERRTRIAGIAVAAIVLIVILASTGIISAGRLSDIVVTLTVIAAISYFVIILSSKNITSVERSRVVSFIPMFVASAVFWSLFQQQFTMVAVYADTRLNRDLFGWEFPPSWVQSINPVFIIAFAGVFAALWTKLGSRQPSSPIKFAAGTIIMGIAFLCFIPMAGGGANSAPLLGLVGILLLFTFAELLLSPVGLSLTTKLAPKSFHTQMVALFYLSVALGSSMAGTLAGFYDQNNEVPYYLWIGGASIAVGVALAVGSPWIRKLMHGVT</sequence>
<evidence type="ECO:0000259" key="10">
    <source>
        <dbReference type="PROSITE" id="PS50850"/>
    </source>
</evidence>
<feature type="transmembrane region" description="Helical" evidence="9">
    <location>
        <begin position="286"/>
        <end position="303"/>
    </location>
</feature>
<reference evidence="11 12" key="1">
    <citation type="submission" date="2018-06" db="EMBL/GenBank/DDBJ databases">
        <authorList>
            <consortium name="Pathogen Informatics"/>
            <person name="Doyle S."/>
        </authorList>
    </citation>
    <scope>NUCLEOTIDE SEQUENCE [LARGE SCALE GENOMIC DNA]</scope>
    <source>
        <strain evidence="11 12">NCTC10994</strain>
    </source>
</reference>
<protein>
    <submittedName>
        <fullName evidence="11">Di/tripeptide permease</fullName>
    </submittedName>
</protein>